<reference evidence="2" key="1">
    <citation type="submission" date="2016-10" db="EMBL/GenBank/DDBJ databases">
        <authorList>
            <person name="Varghese N."/>
            <person name="Submissions S."/>
        </authorList>
    </citation>
    <scope>NUCLEOTIDE SEQUENCE [LARGE SCALE GENOMIC DNA]</scope>
    <source>
        <strain evidence="2">DSM 45501</strain>
    </source>
</reference>
<dbReference type="InterPro" id="IPR011200">
    <property type="entry name" value="UCP012608"/>
</dbReference>
<sequence length="334" mass="35915">MIDGSKGSEPGERGMAGIESGVSTAENYRRFGVAVAEKSPQYGALAEAVASDAEILGLLETLPSEKRQPNLLFAAARYLLGRPADPETLRELVRERTAELISVLLARRTQTNEAGRCATLLPALARLPEPLALLEVGASAGLNLLPDLYSYDFAGHHVTGTDPEAPTLRCRPIGPVPLPGRVPNVAWRAGLDTSPLDATEDEHANWLECLLWPGETERRDRLRAALRVAARHRPVVHRGDLLDDLGRIAASAPSGATLVVYHSAVLAYVPESVRREFATAVRELGAVWLSNETAGVIGPAEVSAGPENSFVLARDGHETLATTDSHGAWIRWRS</sequence>
<accession>A0A1I6X8G0</accession>
<evidence type="ECO:0000313" key="1">
    <source>
        <dbReference type="EMBL" id="SFT34545.1"/>
    </source>
</evidence>
<dbReference type="Pfam" id="PF10094">
    <property type="entry name" value="DUF2332"/>
    <property type="match status" value="1"/>
</dbReference>
<dbReference type="STRING" id="995060.SAMN04487904_101333"/>
<name>A0A1I6X8G0_9ACTN</name>
<dbReference type="RefSeq" id="WP_217643280.1">
    <property type="nucleotide sequence ID" value="NZ_FPAT01000001.1"/>
</dbReference>
<evidence type="ECO:0000313" key="2">
    <source>
        <dbReference type="Proteomes" id="UP000199165"/>
    </source>
</evidence>
<evidence type="ECO:0008006" key="3">
    <source>
        <dbReference type="Google" id="ProtNLM"/>
    </source>
</evidence>
<dbReference type="AlphaFoldDB" id="A0A1I6X8G0"/>
<organism evidence="1 2">
    <name type="scientific">Actinopolyspora righensis</name>
    <dbReference type="NCBI Taxonomy" id="995060"/>
    <lineage>
        <taxon>Bacteria</taxon>
        <taxon>Bacillati</taxon>
        <taxon>Actinomycetota</taxon>
        <taxon>Actinomycetes</taxon>
        <taxon>Actinopolysporales</taxon>
        <taxon>Actinopolysporaceae</taxon>
        <taxon>Actinopolyspora</taxon>
        <taxon>Actinopolyspora alba group</taxon>
    </lineage>
</organism>
<dbReference type="EMBL" id="FPAT01000001">
    <property type="protein sequence ID" value="SFT34545.1"/>
    <property type="molecule type" value="Genomic_DNA"/>
</dbReference>
<proteinExistence type="predicted"/>
<gene>
    <name evidence="1" type="ORF">SAMN04487904_101333</name>
</gene>
<protein>
    <recommendedName>
        <fullName evidence="3">DUF2332 domain-containing protein</fullName>
    </recommendedName>
</protein>
<dbReference type="Proteomes" id="UP000199165">
    <property type="component" value="Unassembled WGS sequence"/>
</dbReference>
<keyword evidence="2" id="KW-1185">Reference proteome</keyword>